<dbReference type="InterPro" id="IPR041467">
    <property type="entry name" value="Sco4008_C"/>
</dbReference>
<feature type="DNA-binding region" description="H-T-H motif" evidence="2">
    <location>
        <begin position="32"/>
        <end position="51"/>
    </location>
</feature>
<evidence type="ECO:0000256" key="2">
    <source>
        <dbReference type="PROSITE-ProRule" id="PRU00335"/>
    </source>
</evidence>
<evidence type="ECO:0000256" key="1">
    <source>
        <dbReference type="ARBA" id="ARBA00023125"/>
    </source>
</evidence>
<dbReference type="InterPro" id="IPR036271">
    <property type="entry name" value="Tet_transcr_reg_TetR-rel_C_sf"/>
</dbReference>
<dbReference type="PANTHER" id="PTHR30328:SF54">
    <property type="entry name" value="HTH-TYPE TRANSCRIPTIONAL REPRESSOR SCO4008"/>
    <property type="match status" value="1"/>
</dbReference>
<dbReference type="PANTHER" id="PTHR30328">
    <property type="entry name" value="TRANSCRIPTIONAL REPRESSOR"/>
    <property type="match status" value="1"/>
</dbReference>
<dbReference type="Pfam" id="PF17926">
    <property type="entry name" value="TetR_C_21"/>
    <property type="match status" value="1"/>
</dbReference>
<dbReference type="Pfam" id="PF00440">
    <property type="entry name" value="TetR_N"/>
    <property type="match status" value="1"/>
</dbReference>
<sequence length="189" mass="20518">MSPQPRDAEATKARLLQAATSEFAAHGIAGARIERIAAAAKANKALIYTYFGNKDQLFDTVMDTHVTRVLDQVPITPEDLPGYAGRLFDFLVANPHQLRLATWLRLERAHNEPEGLGASMRQKAAAIAEAQTGDRLTSAFTPEDLLAFTLALANAWVPTSPMAPAELTADQLDARRSAVVEAVRRLTAQ</sequence>
<dbReference type="SUPFAM" id="SSF48498">
    <property type="entry name" value="Tetracyclin repressor-like, C-terminal domain"/>
    <property type="match status" value="1"/>
</dbReference>
<dbReference type="RefSeq" id="WP_393165132.1">
    <property type="nucleotide sequence ID" value="NZ_JBICRM010000007.1"/>
</dbReference>
<dbReference type="PRINTS" id="PR00455">
    <property type="entry name" value="HTHTETR"/>
</dbReference>
<name>A0ABW7AA90_9ACTN</name>
<organism evidence="4 5">
    <name type="scientific">Nonomuraea marmarensis</name>
    <dbReference type="NCBI Taxonomy" id="3351344"/>
    <lineage>
        <taxon>Bacteria</taxon>
        <taxon>Bacillati</taxon>
        <taxon>Actinomycetota</taxon>
        <taxon>Actinomycetes</taxon>
        <taxon>Streptosporangiales</taxon>
        <taxon>Streptosporangiaceae</taxon>
        <taxon>Nonomuraea</taxon>
    </lineage>
</organism>
<proteinExistence type="predicted"/>
<keyword evidence="1 2" id="KW-0238">DNA-binding</keyword>
<dbReference type="InterPro" id="IPR001647">
    <property type="entry name" value="HTH_TetR"/>
</dbReference>
<dbReference type="SUPFAM" id="SSF46689">
    <property type="entry name" value="Homeodomain-like"/>
    <property type="match status" value="1"/>
</dbReference>
<dbReference type="Proteomes" id="UP001603978">
    <property type="component" value="Unassembled WGS sequence"/>
</dbReference>
<accession>A0ABW7AA90</accession>
<dbReference type="InterPro" id="IPR009057">
    <property type="entry name" value="Homeodomain-like_sf"/>
</dbReference>
<evidence type="ECO:0000313" key="5">
    <source>
        <dbReference type="Proteomes" id="UP001603978"/>
    </source>
</evidence>
<evidence type="ECO:0000313" key="4">
    <source>
        <dbReference type="EMBL" id="MFG1704256.1"/>
    </source>
</evidence>
<dbReference type="Gene3D" id="1.10.357.10">
    <property type="entry name" value="Tetracycline Repressor, domain 2"/>
    <property type="match status" value="1"/>
</dbReference>
<reference evidence="4 5" key="1">
    <citation type="submission" date="2024-10" db="EMBL/GenBank/DDBJ databases">
        <authorList>
            <person name="Topkara A.R."/>
            <person name="Saygin H."/>
        </authorList>
    </citation>
    <scope>NUCLEOTIDE SEQUENCE [LARGE SCALE GENOMIC DNA]</scope>
    <source>
        <strain evidence="4 5">M3C6</strain>
    </source>
</reference>
<protein>
    <submittedName>
        <fullName evidence="4">TetR family transcriptional regulator</fullName>
    </submittedName>
</protein>
<comment type="caution">
    <text evidence="4">The sequence shown here is derived from an EMBL/GenBank/DDBJ whole genome shotgun (WGS) entry which is preliminary data.</text>
</comment>
<dbReference type="EMBL" id="JBICRM010000007">
    <property type="protein sequence ID" value="MFG1704256.1"/>
    <property type="molecule type" value="Genomic_DNA"/>
</dbReference>
<evidence type="ECO:0000259" key="3">
    <source>
        <dbReference type="PROSITE" id="PS50977"/>
    </source>
</evidence>
<feature type="domain" description="HTH tetR-type" evidence="3">
    <location>
        <begin position="9"/>
        <end position="69"/>
    </location>
</feature>
<keyword evidence="5" id="KW-1185">Reference proteome</keyword>
<dbReference type="InterPro" id="IPR050109">
    <property type="entry name" value="HTH-type_TetR-like_transc_reg"/>
</dbReference>
<dbReference type="PROSITE" id="PS50977">
    <property type="entry name" value="HTH_TETR_2"/>
    <property type="match status" value="1"/>
</dbReference>
<gene>
    <name evidence="4" type="ORF">ACFLIM_13785</name>
</gene>